<feature type="compositionally biased region" description="Basic and acidic residues" evidence="9">
    <location>
        <begin position="1259"/>
        <end position="1271"/>
    </location>
</feature>
<dbReference type="GO" id="GO:1905515">
    <property type="term" value="P:non-motile cilium assembly"/>
    <property type="evidence" value="ECO:0007669"/>
    <property type="project" value="TreeGrafter"/>
</dbReference>
<organism evidence="10 11">
    <name type="scientific">Henosepilachna vigintioctopunctata</name>
    <dbReference type="NCBI Taxonomy" id="420089"/>
    <lineage>
        <taxon>Eukaryota</taxon>
        <taxon>Metazoa</taxon>
        <taxon>Ecdysozoa</taxon>
        <taxon>Arthropoda</taxon>
        <taxon>Hexapoda</taxon>
        <taxon>Insecta</taxon>
        <taxon>Pterygota</taxon>
        <taxon>Neoptera</taxon>
        <taxon>Endopterygota</taxon>
        <taxon>Coleoptera</taxon>
        <taxon>Polyphaga</taxon>
        <taxon>Cucujiformia</taxon>
        <taxon>Coccinelloidea</taxon>
        <taxon>Coccinellidae</taxon>
        <taxon>Epilachninae</taxon>
        <taxon>Epilachnini</taxon>
        <taxon>Henosepilachna</taxon>
    </lineage>
</organism>
<feature type="coiled-coil region" evidence="8">
    <location>
        <begin position="897"/>
        <end position="980"/>
    </location>
</feature>
<feature type="coiled-coil region" evidence="8">
    <location>
        <begin position="365"/>
        <end position="392"/>
    </location>
</feature>
<comment type="caution">
    <text evidence="10">The sequence shown here is derived from an EMBL/GenBank/DDBJ whole genome shotgun (WGS) entry which is preliminary data.</text>
</comment>
<name>A0AAW1UUU4_9CUCU</name>
<dbReference type="PANTHER" id="PTHR18879:SF20">
    <property type="entry name" value="CENTROSOMAL PROTEIN OF 290 KDA"/>
    <property type="match status" value="1"/>
</dbReference>
<dbReference type="EMBL" id="JARQZJ010000094">
    <property type="protein sequence ID" value="KAK9884908.1"/>
    <property type="molecule type" value="Genomic_DNA"/>
</dbReference>
<evidence type="ECO:0008006" key="12">
    <source>
        <dbReference type="Google" id="ProtNLM"/>
    </source>
</evidence>
<keyword evidence="6" id="KW-0206">Cytoskeleton</keyword>
<reference evidence="10 11" key="1">
    <citation type="submission" date="2023-03" db="EMBL/GenBank/DDBJ databases">
        <title>Genome insight into feeding habits of ladybird beetles.</title>
        <authorList>
            <person name="Li H.-S."/>
            <person name="Huang Y.-H."/>
            <person name="Pang H."/>
        </authorList>
    </citation>
    <scope>NUCLEOTIDE SEQUENCE [LARGE SCALE GENOMIC DNA]</scope>
    <source>
        <strain evidence="10">SYSU_2023b</strain>
        <tissue evidence="10">Whole body</tissue>
    </source>
</reference>
<evidence type="ECO:0000256" key="8">
    <source>
        <dbReference type="SAM" id="Coils"/>
    </source>
</evidence>
<gene>
    <name evidence="10" type="ORF">WA026_009146</name>
</gene>
<evidence type="ECO:0000256" key="4">
    <source>
        <dbReference type="ARBA" id="ARBA00022794"/>
    </source>
</evidence>
<accession>A0AAW1UUU4</accession>
<feature type="coiled-coil region" evidence="8">
    <location>
        <begin position="188"/>
        <end position="334"/>
    </location>
</feature>
<dbReference type="GO" id="GO:0097711">
    <property type="term" value="P:ciliary basal body-plasma membrane docking"/>
    <property type="evidence" value="ECO:0007669"/>
    <property type="project" value="TreeGrafter"/>
</dbReference>
<dbReference type="GO" id="GO:0034451">
    <property type="term" value="C:centriolar satellite"/>
    <property type="evidence" value="ECO:0007669"/>
    <property type="project" value="TreeGrafter"/>
</dbReference>
<keyword evidence="11" id="KW-1185">Reference proteome</keyword>
<evidence type="ECO:0000256" key="5">
    <source>
        <dbReference type="ARBA" id="ARBA00023054"/>
    </source>
</evidence>
<comment type="subcellular location">
    <subcellularLocation>
        <location evidence="1">Cytoplasm</location>
        <location evidence="1">Cytoskeleton</location>
        <location evidence="1">Cilium basal body</location>
    </subcellularLocation>
    <subcellularLocation>
        <location evidence="2">Cytoplasm</location>
        <location evidence="2">Cytoskeleton</location>
        <location evidence="2">Microtubule organizing center</location>
        <location evidence="2">Centrosome</location>
    </subcellularLocation>
</comment>
<keyword evidence="5 8" id="KW-0175">Coiled coil</keyword>
<evidence type="ECO:0000256" key="7">
    <source>
        <dbReference type="ARBA" id="ARBA00023273"/>
    </source>
</evidence>
<feature type="coiled-coil region" evidence="8">
    <location>
        <begin position="15"/>
        <end position="70"/>
    </location>
</feature>
<protein>
    <recommendedName>
        <fullName evidence="12">Centrosomal protein of 290 kDa</fullName>
    </recommendedName>
</protein>
<feature type="coiled-coil region" evidence="8">
    <location>
        <begin position="549"/>
        <end position="606"/>
    </location>
</feature>
<evidence type="ECO:0000256" key="9">
    <source>
        <dbReference type="SAM" id="MobiDB-lite"/>
    </source>
</evidence>
<dbReference type="GO" id="GO:1905349">
    <property type="term" value="P:ciliary transition zone assembly"/>
    <property type="evidence" value="ECO:0007669"/>
    <property type="project" value="TreeGrafter"/>
</dbReference>
<feature type="coiled-coil region" evidence="8">
    <location>
        <begin position="427"/>
        <end position="454"/>
    </location>
</feature>
<feature type="coiled-coil region" evidence="8">
    <location>
        <begin position="1110"/>
        <end position="1148"/>
    </location>
</feature>
<dbReference type="GO" id="GO:0035869">
    <property type="term" value="C:ciliary transition zone"/>
    <property type="evidence" value="ECO:0007669"/>
    <property type="project" value="TreeGrafter"/>
</dbReference>
<dbReference type="PANTHER" id="PTHR18879">
    <property type="entry name" value="CENTROSOMAL PROTEIN OF 290 KDA"/>
    <property type="match status" value="1"/>
</dbReference>
<proteinExistence type="predicted"/>
<evidence type="ECO:0000256" key="1">
    <source>
        <dbReference type="ARBA" id="ARBA00004120"/>
    </source>
</evidence>
<evidence type="ECO:0000256" key="2">
    <source>
        <dbReference type="ARBA" id="ARBA00004300"/>
    </source>
</evidence>
<sequence length="1676" mass="195461">MKEQLGISDEDVLMVPNYQNKYKQYKKELLRLKKKILNYEETNINLRTELKNANRMNALLQEQLDEIDERVRLESTKQQTFTSATEAEKTEEQRSLDELDRVIDAELSLSIGEIISEEKPDAKEEKMFAEEFKKLCEENEALRKGMHEILNSLNERNETSLREIKSETFEKLLRALDVKHISGWYHPAMRLQAEVHNVEGINKELREQLRMCRNEIEELRNEKQESLILLSKRSSVSSPRHLAHSSTLKDINTLESLNENVDQLIERTEEDVQACQEISLKIADFNEQFDALEKQLEDLQKKSLAEKRYCDEKIEQLESRNAGLDCDIQSLEAKLKVFVEDQHIDDSVKEIAELTAKCIRANLKKKYLEVECGKMREKIDELRDELLKSETDLLKSTAFWSRNERAMRNKIEILQAARDGAVEMEEHRKLKKELENLTIKFRELMEDFKKQSENNQLEIRMMKTSKQMCDDEKLELKNKLVECIAELEARPVSESADEHLQVISKKLSQCEIDVVGERQRANHINSLYELVKEQLRKSEERFAECEGYAKEIVRKNLILQSQLKETEDKLCDFIDVEMFNALKKEREKLSDREQALAEQVGKLQEDLQMTLNQSTSTSLWTSSKEEELLALKHQVVDLLSQSDDKATIARIGADLIQSRAAENELRHKCDVLSAQLEQCHDEWLESIAAIDEQRERFEGRETNLKRKTRLLQDILENQKVQYHGCVALVSEQRFIENMKMTLDNNHSSFIRLFEAQKLENEGAIIKELAEVEHKHFLDAQKIQKENSEGIRELLDWLKEKKHIELDLIRFRRQAEFKEILLQQCNHRIQIQNEQMAKLEEDLFLFHRGVDIKSLTDDFSKTKVQRKISQEIQDKLARFTKTQEAQTDEIHSVSDSNVDDETKRCESLKIELLAVRKELDAKEEIVQQLKTKLNETEMNVSLFRKQIGDKQSQISFYEKHILELQQQTKKEDEEVHRTQNDGGGDNIRNVAGDDVLALKATMKALQDTIVLKEESIHQYQSLLKEDRDNHSLAAARMQEEVKMLKNSLAEEKQKKTNYEEQSLEYNRSKAAIDQYVKQVHALEKHTDELHTQVTTMESQLQASMQEAVRWRSLANDRLKAIDEMRQSLEEQHNKELDVYKRDSEKWREEVLGLKDLINHHKQELSQVQPDLETALTAKDDKIQELTTMVRQLRDELQTESENEFLSKLADMEKIREQAAKENDALKKRFETLLRRERSAREEIRDLKGQLLKSKTSASARPERGERSLKDQLQKKNAALEEEIVRLKNELAAQVAVNESHRVKISEDFDRWKKQKQSQQIIERLRAKLNEKEAEMEKKDQTCSGYRSLIDRLEREKHNLENRIKAMKNNVNIFAMGNTQQTEALTAENIKLSAEIEELKAKLEIQQRHAGGLGAVMLQEKLEAQERKLAVLELSGKGSAEIRAEFERQQNMISSLQKANLFLEAKNIELKMDLEKTQKDFPRFKEQILHLENYIEVLKTERDKSARANTSTVQAQASKAGQESRRVNELERTVLILKRVVEKLQTDNKRLLSGKRPTSERAGSGEKLRRDFQLLKEQYEVSLSKISELQSALNSTSYKLRSAEDLTTDPEKMMRVSRELEGVRAQLEQKTQLLDKVKVLLHRAATREKLLLEEITDLKNQLEHGRTGRSVKVSTGLV</sequence>
<evidence type="ECO:0000256" key="3">
    <source>
        <dbReference type="ARBA" id="ARBA00022490"/>
    </source>
</evidence>
<dbReference type="Proteomes" id="UP001431783">
    <property type="component" value="Unassembled WGS sequence"/>
</dbReference>
<keyword evidence="4" id="KW-0970">Cilium biogenesis/degradation</keyword>
<feature type="coiled-coil region" evidence="8">
    <location>
        <begin position="1033"/>
        <end position="1067"/>
    </location>
</feature>
<feature type="region of interest" description="Disordered" evidence="9">
    <location>
        <begin position="1245"/>
        <end position="1271"/>
    </location>
</feature>
<dbReference type="InterPro" id="IPR026201">
    <property type="entry name" value="Cep290"/>
</dbReference>
<evidence type="ECO:0000313" key="10">
    <source>
        <dbReference type="EMBL" id="KAK9884908.1"/>
    </source>
</evidence>
<keyword evidence="7" id="KW-0966">Cell projection</keyword>
<keyword evidence="3" id="KW-0963">Cytoplasm</keyword>
<evidence type="ECO:0000313" key="11">
    <source>
        <dbReference type="Proteomes" id="UP001431783"/>
    </source>
</evidence>
<evidence type="ECO:0000256" key="6">
    <source>
        <dbReference type="ARBA" id="ARBA00023212"/>
    </source>
</evidence>